<accession>A0A401P4H6</accession>
<feature type="chain" id="PRO_5019003977" description="Ig-like domain-containing protein" evidence="6">
    <location>
        <begin position="27"/>
        <end position="307"/>
    </location>
</feature>
<dbReference type="AlphaFoldDB" id="A0A401P4H6"/>
<keyword evidence="5" id="KW-0472">Membrane</keyword>
<gene>
    <name evidence="7" type="ORF">scyTo_0010340</name>
</gene>
<comment type="caution">
    <text evidence="7">The sequence shown here is derived from an EMBL/GenBank/DDBJ whole genome shotgun (WGS) entry which is preliminary data.</text>
</comment>
<keyword evidence="8" id="KW-1185">Reference proteome</keyword>
<keyword evidence="2" id="KW-0325">Glycoprotein</keyword>
<evidence type="ECO:0000256" key="2">
    <source>
        <dbReference type="ARBA" id="ARBA00023180"/>
    </source>
</evidence>
<dbReference type="PANTHER" id="PTHR44427:SF1">
    <property type="entry name" value="CARCINOEMBRYONIC ANTIGEN-RELATED CELL ADHESION MOLECULE 1"/>
    <property type="match status" value="1"/>
</dbReference>
<evidence type="ECO:0000256" key="1">
    <source>
        <dbReference type="ARBA" id="ARBA00022729"/>
    </source>
</evidence>
<dbReference type="InterPro" id="IPR050831">
    <property type="entry name" value="CEA_cell_adhesion"/>
</dbReference>
<evidence type="ECO:0000313" key="8">
    <source>
        <dbReference type="Proteomes" id="UP000288216"/>
    </source>
</evidence>
<evidence type="ECO:0000256" key="5">
    <source>
        <dbReference type="SAM" id="Phobius"/>
    </source>
</evidence>
<evidence type="ECO:0000313" key="7">
    <source>
        <dbReference type="EMBL" id="GCB68017.1"/>
    </source>
</evidence>
<dbReference type="PANTHER" id="PTHR44427">
    <property type="entry name" value="CARCINOEMBRYONIC ANTIGEN-RELATED CELL ADHESION MOLECULE 19"/>
    <property type="match status" value="1"/>
</dbReference>
<evidence type="ECO:0000256" key="4">
    <source>
        <dbReference type="SAM" id="MobiDB-lite"/>
    </source>
</evidence>
<organism evidence="7 8">
    <name type="scientific">Scyliorhinus torazame</name>
    <name type="common">Cloudy catshark</name>
    <name type="synonym">Catulus torazame</name>
    <dbReference type="NCBI Taxonomy" id="75743"/>
    <lineage>
        <taxon>Eukaryota</taxon>
        <taxon>Metazoa</taxon>
        <taxon>Chordata</taxon>
        <taxon>Craniata</taxon>
        <taxon>Vertebrata</taxon>
        <taxon>Chondrichthyes</taxon>
        <taxon>Elasmobranchii</taxon>
        <taxon>Galeomorphii</taxon>
        <taxon>Galeoidea</taxon>
        <taxon>Carcharhiniformes</taxon>
        <taxon>Scyliorhinidae</taxon>
        <taxon>Scyliorhinus</taxon>
    </lineage>
</organism>
<keyword evidence="5" id="KW-1133">Transmembrane helix</keyword>
<proteinExistence type="predicted"/>
<feature type="signal peptide" evidence="6">
    <location>
        <begin position="1"/>
        <end position="26"/>
    </location>
</feature>
<dbReference type="EMBL" id="BFAA01004432">
    <property type="protein sequence ID" value="GCB68017.1"/>
    <property type="molecule type" value="Genomic_DNA"/>
</dbReference>
<sequence length="307" mass="34751">MRPDGAAALNRLLLVLTFVFTRNSTATEIISGLLHNTVSLTFSKPNATIEIVCKREGNKVFEWEEGKNTTYFEPFSEKFELQIKNNIVYIPRLEKNYTGRYVLEFTQSDGHISKISIGLIVLEPLARPEIACIGNFSVVFLSCELNYTGSYDTAWKYQKSDVISKETIMLSNENKHLTILNPRNYTGEFICVVNQTGNRNQSDPFLVQSCIETTGNPRHHFVLIGAFFLATVLATVLAWILYHYYQKKKQDNKFTAVHASTDYIEVEEPVSREPQNTESSQDEPVNTSKDGANADGYECTNLTADEE</sequence>
<evidence type="ECO:0000256" key="6">
    <source>
        <dbReference type="SAM" id="SignalP"/>
    </source>
</evidence>
<reference evidence="7 8" key="1">
    <citation type="journal article" date="2018" name="Nat. Ecol. Evol.">
        <title>Shark genomes provide insights into elasmobranch evolution and the origin of vertebrates.</title>
        <authorList>
            <person name="Hara Y"/>
            <person name="Yamaguchi K"/>
            <person name="Onimaru K"/>
            <person name="Kadota M"/>
            <person name="Koyanagi M"/>
            <person name="Keeley SD"/>
            <person name="Tatsumi K"/>
            <person name="Tanaka K"/>
            <person name="Motone F"/>
            <person name="Kageyama Y"/>
            <person name="Nozu R"/>
            <person name="Adachi N"/>
            <person name="Nishimura O"/>
            <person name="Nakagawa R"/>
            <person name="Tanegashima C"/>
            <person name="Kiyatake I"/>
            <person name="Matsumoto R"/>
            <person name="Murakumo K"/>
            <person name="Nishida K"/>
            <person name="Terakita A"/>
            <person name="Kuratani S"/>
            <person name="Sato K"/>
            <person name="Hyodo S Kuraku.S."/>
        </authorList>
    </citation>
    <scope>NUCLEOTIDE SEQUENCE [LARGE SCALE GENOMIC DNA]</scope>
</reference>
<keyword evidence="5" id="KW-0812">Transmembrane</keyword>
<feature type="transmembrane region" description="Helical" evidence="5">
    <location>
        <begin position="221"/>
        <end position="245"/>
    </location>
</feature>
<feature type="region of interest" description="Disordered" evidence="4">
    <location>
        <begin position="265"/>
        <end position="307"/>
    </location>
</feature>
<dbReference type="OMA" id="EIACIGN"/>
<keyword evidence="1 6" id="KW-0732">Signal</keyword>
<dbReference type="InterPro" id="IPR013783">
    <property type="entry name" value="Ig-like_fold"/>
</dbReference>
<protein>
    <recommendedName>
        <fullName evidence="9">Ig-like domain-containing protein</fullName>
    </recommendedName>
</protein>
<feature type="compositionally biased region" description="Polar residues" evidence="4">
    <location>
        <begin position="273"/>
        <end position="290"/>
    </location>
</feature>
<dbReference type="Gene3D" id="2.60.40.10">
    <property type="entry name" value="Immunoglobulins"/>
    <property type="match status" value="1"/>
</dbReference>
<name>A0A401P4H6_SCYTO</name>
<keyword evidence="3" id="KW-0393">Immunoglobulin domain</keyword>
<evidence type="ECO:0000256" key="3">
    <source>
        <dbReference type="ARBA" id="ARBA00023319"/>
    </source>
</evidence>
<dbReference type="STRING" id="75743.A0A401P4H6"/>
<dbReference type="Proteomes" id="UP000288216">
    <property type="component" value="Unassembled WGS sequence"/>
</dbReference>
<evidence type="ECO:0008006" key="9">
    <source>
        <dbReference type="Google" id="ProtNLM"/>
    </source>
</evidence>
<dbReference type="OrthoDB" id="9427418at2759"/>